<dbReference type="OrthoDB" id="3271158at2759"/>
<accession>A0A4S4L9Z3</accession>
<dbReference type="Proteomes" id="UP000310158">
    <property type="component" value="Unassembled WGS sequence"/>
</dbReference>
<feature type="region of interest" description="Disordered" evidence="1">
    <location>
        <begin position="82"/>
        <end position="104"/>
    </location>
</feature>
<feature type="region of interest" description="Disordered" evidence="1">
    <location>
        <begin position="386"/>
        <end position="412"/>
    </location>
</feature>
<name>A0A4S4L9Z3_9AGAM</name>
<reference evidence="2 3" key="1">
    <citation type="submission" date="2019-02" db="EMBL/GenBank/DDBJ databases">
        <title>Genome sequencing of the rare red list fungi Bondarzewia mesenterica.</title>
        <authorList>
            <person name="Buettner E."/>
            <person name="Kellner H."/>
        </authorList>
    </citation>
    <scope>NUCLEOTIDE SEQUENCE [LARGE SCALE GENOMIC DNA]</scope>
    <source>
        <strain evidence="2 3">DSM 108281</strain>
    </source>
</reference>
<proteinExistence type="predicted"/>
<sequence length="644" mass="70452">MPSRSVLSNGQDVDVDVDESISVLEGFPNSRVSSTAYMRVSSGRHSADTPFQPLKRRRTLGLNSRYDRMIDQVNMVSNLRTSTPPRRRRMYSSGSSTLSDAPKTPLDAYNSLQEGRLGVNFAVMKMNDHATMMKSSSPEYHTEYSPTNHPFKPPPPIPDWLNSTLSNLEQSHPLRRLMLSTNKPKPACVPTEQAADPCTPSVYEKDEDSVFAFELPTGPDSQELNDPHWTNAGENAHAPQVNSDTLSASETHAYLAPPAPIFPVLATDLHLPPALTAYTDLDPIPFSKPGPGSHVSLSAPLNAASPAPTFLSNALPSEILSGSVTPESPNLAHGPTCTDNAGYEPNSSHTVIPLTFSEHSLVRSPPLMLRNSIAFSTPAPNPFSVPGPNYHTTASSSPPSPPKSPNDIFPNMMEVDPTSLDFRWSPFVRGAALEVQANDIDDRFPAPDRLGHGAYIQEGAERHSISPFEEPEMPSDFHTSTAGAREHRFDFPPLDFEHAEIDLTARDRYTDSDDLVPPDTQSYCDPTEDQPSTPPMQDHIWDMPRILRRPRPPPSATAPNSVDPSEEPSPVRAFAPAPGIFVSPLRGADSDIRGDDGEDAMVAEGQSRTWPNWAQVSGRSMSCYEGAYTRRSDSDLQISDMDDM</sequence>
<keyword evidence="3" id="KW-1185">Reference proteome</keyword>
<gene>
    <name evidence="2" type="ORF">EW146_g9012</name>
</gene>
<protein>
    <submittedName>
        <fullName evidence="2">Uncharacterized protein</fullName>
    </submittedName>
</protein>
<evidence type="ECO:0000313" key="3">
    <source>
        <dbReference type="Proteomes" id="UP000310158"/>
    </source>
</evidence>
<organism evidence="2 3">
    <name type="scientific">Bondarzewia mesenterica</name>
    <dbReference type="NCBI Taxonomy" id="1095465"/>
    <lineage>
        <taxon>Eukaryota</taxon>
        <taxon>Fungi</taxon>
        <taxon>Dikarya</taxon>
        <taxon>Basidiomycota</taxon>
        <taxon>Agaricomycotina</taxon>
        <taxon>Agaricomycetes</taxon>
        <taxon>Russulales</taxon>
        <taxon>Bondarzewiaceae</taxon>
        <taxon>Bondarzewia</taxon>
    </lineage>
</organism>
<comment type="caution">
    <text evidence="2">The sequence shown here is derived from an EMBL/GenBank/DDBJ whole genome shotgun (WGS) entry which is preliminary data.</text>
</comment>
<dbReference type="EMBL" id="SGPL01000703">
    <property type="protein sequence ID" value="THH08389.1"/>
    <property type="molecule type" value="Genomic_DNA"/>
</dbReference>
<feature type="region of interest" description="Disordered" evidence="1">
    <location>
        <begin position="507"/>
        <end position="598"/>
    </location>
</feature>
<feature type="region of interest" description="Disordered" evidence="1">
    <location>
        <begin position="218"/>
        <end position="240"/>
    </location>
</feature>
<dbReference type="AlphaFoldDB" id="A0A4S4L9Z3"/>
<evidence type="ECO:0000256" key="1">
    <source>
        <dbReference type="SAM" id="MobiDB-lite"/>
    </source>
</evidence>
<evidence type="ECO:0000313" key="2">
    <source>
        <dbReference type="EMBL" id="THH08389.1"/>
    </source>
</evidence>